<evidence type="ECO:0000313" key="3">
    <source>
        <dbReference type="EMBL" id="EGJ49772.1"/>
    </source>
</evidence>
<dbReference type="eggNOG" id="COG3832">
    <property type="taxonomic scope" value="Bacteria"/>
</dbReference>
<reference evidence="3 4" key="1">
    <citation type="journal article" date="2011" name="J. Bacteriol.">
        <title>Genome sequence of the mercury-methylating and pleomorphic Desulfovibrio africanus Strain Walvis Bay.</title>
        <authorList>
            <person name="Brown S.D."/>
            <person name="Wall J.D."/>
            <person name="Kucken A.M."/>
            <person name="Gilmour C.C."/>
            <person name="Podar M."/>
            <person name="Brandt C.C."/>
            <person name="Teshima H."/>
            <person name="Detter J.C."/>
            <person name="Han C.S."/>
            <person name="Land M.L."/>
            <person name="Lucas S."/>
            <person name="Han J."/>
            <person name="Pennacchio L."/>
            <person name="Nolan M."/>
            <person name="Pitluck S."/>
            <person name="Woyke T."/>
            <person name="Goodwin L."/>
            <person name="Palumbo A.V."/>
            <person name="Elias D.A."/>
        </authorList>
    </citation>
    <scope>NUCLEOTIDE SEQUENCE [LARGE SCALE GENOMIC DNA]</scope>
    <source>
        <strain evidence="3 4">Walvis Bay</strain>
    </source>
</reference>
<comment type="similarity">
    <text evidence="1">Belongs to the AHA1 family.</text>
</comment>
<dbReference type="EMBL" id="CP003221">
    <property type="protein sequence ID" value="EGJ49772.1"/>
    <property type="molecule type" value="Genomic_DNA"/>
</dbReference>
<evidence type="ECO:0000313" key="4">
    <source>
        <dbReference type="Proteomes" id="UP000007844"/>
    </source>
</evidence>
<dbReference type="Pfam" id="PF08327">
    <property type="entry name" value="AHSA1"/>
    <property type="match status" value="1"/>
</dbReference>
<sequence>MSKEMMKKTVTINAPRDKVWDVLLRDEFTRVWYAEFSEGSHAEGDWNVGGRIAFVDGSGMGLVGKLVAKKPPELLSIEHQAVIMNGKEDQSSPEAMKWLGCKENYTLSQEDGKTTLTIEQELPEEYLDSIPKSWDKAVRKIKELSESTM</sequence>
<name>F3Z070_DESAF</name>
<gene>
    <name evidence="3" type="ORF">Desaf_1435</name>
</gene>
<feature type="domain" description="Activator of Hsp90 ATPase homologue 1/2-like C-terminal" evidence="2">
    <location>
        <begin position="13"/>
        <end position="142"/>
    </location>
</feature>
<dbReference type="Proteomes" id="UP000007844">
    <property type="component" value="Chromosome"/>
</dbReference>
<evidence type="ECO:0000259" key="2">
    <source>
        <dbReference type="Pfam" id="PF08327"/>
    </source>
</evidence>
<dbReference type="KEGG" id="daf:Desaf_1435"/>
<dbReference type="InterPro" id="IPR013538">
    <property type="entry name" value="ASHA1/2-like_C"/>
</dbReference>
<organism evidence="3 4">
    <name type="scientific">Desulfocurvibacter africanus subsp. africanus str. Walvis Bay</name>
    <dbReference type="NCBI Taxonomy" id="690850"/>
    <lineage>
        <taxon>Bacteria</taxon>
        <taxon>Pseudomonadati</taxon>
        <taxon>Thermodesulfobacteriota</taxon>
        <taxon>Desulfovibrionia</taxon>
        <taxon>Desulfovibrionales</taxon>
        <taxon>Desulfovibrionaceae</taxon>
        <taxon>Desulfocurvibacter</taxon>
    </lineage>
</organism>
<protein>
    <submittedName>
        <fullName evidence="3">Activator of Hsp90 ATPase 1 family protein</fullName>
    </submittedName>
</protein>
<dbReference type="HOGENOM" id="CLU_146109_0_0_7"/>
<accession>F3Z070</accession>
<dbReference type="CDD" id="cd07814">
    <property type="entry name" value="SRPBCC_CalC_Aha1-like"/>
    <property type="match status" value="1"/>
</dbReference>
<proteinExistence type="inferred from homology"/>
<evidence type="ECO:0000256" key="1">
    <source>
        <dbReference type="ARBA" id="ARBA00006817"/>
    </source>
</evidence>
<dbReference type="InterPro" id="IPR023393">
    <property type="entry name" value="START-like_dom_sf"/>
</dbReference>
<dbReference type="Gene3D" id="3.30.530.20">
    <property type="match status" value="1"/>
</dbReference>
<dbReference type="AlphaFoldDB" id="F3Z070"/>
<dbReference type="SUPFAM" id="SSF55961">
    <property type="entry name" value="Bet v1-like"/>
    <property type="match status" value="1"/>
</dbReference>
<keyword evidence="4" id="KW-1185">Reference proteome</keyword>
<dbReference type="RefSeq" id="WP_014259560.1">
    <property type="nucleotide sequence ID" value="NC_016629.1"/>
</dbReference>